<feature type="compositionally biased region" description="Basic residues" evidence="1">
    <location>
        <begin position="1"/>
        <end position="23"/>
    </location>
</feature>
<name>A0A8D8MPB2_CULPI</name>
<feature type="compositionally biased region" description="Low complexity" evidence="1">
    <location>
        <begin position="82"/>
        <end position="108"/>
    </location>
</feature>
<evidence type="ECO:0000256" key="1">
    <source>
        <dbReference type="SAM" id="MobiDB-lite"/>
    </source>
</evidence>
<reference evidence="2" key="1">
    <citation type="submission" date="2021-05" db="EMBL/GenBank/DDBJ databases">
        <authorList>
            <person name="Alioto T."/>
            <person name="Alioto T."/>
            <person name="Gomez Garrido J."/>
        </authorList>
    </citation>
    <scope>NUCLEOTIDE SEQUENCE</scope>
</reference>
<dbReference type="AlphaFoldDB" id="A0A8D8MPB2"/>
<feature type="region of interest" description="Disordered" evidence="1">
    <location>
        <begin position="1"/>
        <end position="37"/>
    </location>
</feature>
<dbReference type="EMBL" id="HBUE01320668">
    <property type="protein sequence ID" value="CAG6587960.1"/>
    <property type="molecule type" value="Transcribed_RNA"/>
</dbReference>
<organism evidence="2">
    <name type="scientific">Culex pipiens</name>
    <name type="common">House mosquito</name>
    <dbReference type="NCBI Taxonomy" id="7175"/>
    <lineage>
        <taxon>Eukaryota</taxon>
        <taxon>Metazoa</taxon>
        <taxon>Ecdysozoa</taxon>
        <taxon>Arthropoda</taxon>
        <taxon>Hexapoda</taxon>
        <taxon>Insecta</taxon>
        <taxon>Pterygota</taxon>
        <taxon>Neoptera</taxon>
        <taxon>Endopterygota</taxon>
        <taxon>Diptera</taxon>
        <taxon>Nematocera</taxon>
        <taxon>Culicoidea</taxon>
        <taxon>Culicidae</taxon>
        <taxon>Culicinae</taxon>
        <taxon>Culicini</taxon>
        <taxon>Culex</taxon>
        <taxon>Culex</taxon>
    </lineage>
</organism>
<sequence>MPSWRVRRGSRRRQRRRQPRKASAKVPRTTTCTPRRTDTTVRRTWCWKVPKGETRPSDPRLTIASTLCSGSTGRRWRSHPNTTETTSRFRRTSMTTRRNLRRSSSSSRLIRIRVRGQ</sequence>
<accession>A0A8D8MPB2</accession>
<feature type="region of interest" description="Disordered" evidence="1">
    <location>
        <begin position="69"/>
        <end position="108"/>
    </location>
</feature>
<protein>
    <submittedName>
        <fullName evidence="2">(northern house mosquito) hypothetical protein</fullName>
    </submittedName>
</protein>
<proteinExistence type="predicted"/>
<dbReference type="EMBL" id="HBUE01214158">
    <property type="protein sequence ID" value="CAG6535972.1"/>
    <property type="molecule type" value="Transcribed_RNA"/>
</dbReference>
<evidence type="ECO:0000313" key="2">
    <source>
        <dbReference type="EMBL" id="CAG6535972.1"/>
    </source>
</evidence>